<evidence type="ECO:0000313" key="1">
    <source>
        <dbReference type="EMBL" id="KAA2375529.1"/>
    </source>
</evidence>
<dbReference type="GO" id="GO:0016787">
    <property type="term" value="F:hydrolase activity"/>
    <property type="evidence" value="ECO:0007669"/>
    <property type="project" value="UniProtKB-KW"/>
</dbReference>
<dbReference type="AlphaFoldDB" id="A0A5B3GSF1"/>
<comment type="caution">
    <text evidence="1">The sequence shown here is derived from an EMBL/GenBank/DDBJ whole genome shotgun (WGS) entry which is preliminary data.</text>
</comment>
<name>A0A5B3GSF1_9BACT</name>
<dbReference type="EMBL" id="VVXJ01000015">
    <property type="protein sequence ID" value="KAA2375529.1"/>
    <property type="molecule type" value="Genomic_DNA"/>
</dbReference>
<sequence>MLFFKRPAFGRIYAFEVDGYGNRTGLLNSITVE</sequence>
<keyword evidence="1" id="KW-0378">Hydrolase</keyword>
<gene>
    <name evidence="1" type="ORF">F2Y07_08020</name>
</gene>
<accession>A0A5B3GSF1</accession>
<proteinExistence type="predicted"/>
<protein>
    <submittedName>
        <fullName evidence="1">Glycoside hydrolase family 125 protein</fullName>
    </submittedName>
</protein>
<evidence type="ECO:0000313" key="2">
    <source>
        <dbReference type="Proteomes" id="UP000322658"/>
    </source>
</evidence>
<organism evidence="1 2">
    <name type="scientific">Alistipes shahii</name>
    <dbReference type="NCBI Taxonomy" id="328814"/>
    <lineage>
        <taxon>Bacteria</taxon>
        <taxon>Pseudomonadati</taxon>
        <taxon>Bacteroidota</taxon>
        <taxon>Bacteroidia</taxon>
        <taxon>Bacteroidales</taxon>
        <taxon>Rikenellaceae</taxon>
        <taxon>Alistipes</taxon>
    </lineage>
</organism>
<dbReference type="Proteomes" id="UP000322658">
    <property type="component" value="Unassembled WGS sequence"/>
</dbReference>
<reference evidence="1 2" key="1">
    <citation type="journal article" date="2019" name="Nat. Med.">
        <title>A library of human gut bacterial isolates paired with longitudinal multiomics data enables mechanistic microbiome research.</title>
        <authorList>
            <person name="Poyet M."/>
            <person name="Groussin M."/>
            <person name="Gibbons S.M."/>
            <person name="Avila-Pacheco J."/>
            <person name="Jiang X."/>
            <person name="Kearney S.M."/>
            <person name="Perrotta A.R."/>
            <person name="Berdy B."/>
            <person name="Zhao S."/>
            <person name="Lieberman T.D."/>
            <person name="Swanson P.K."/>
            <person name="Smith M."/>
            <person name="Roesemann S."/>
            <person name="Alexander J.E."/>
            <person name="Rich S.A."/>
            <person name="Livny J."/>
            <person name="Vlamakis H."/>
            <person name="Clish C."/>
            <person name="Bullock K."/>
            <person name="Deik A."/>
            <person name="Scott J."/>
            <person name="Pierce K.A."/>
            <person name="Xavier R.J."/>
            <person name="Alm E.J."/>
        </authorList>
    </citation>
    <scope>NUCLEOTIDE SEQUENCE [LARGE SCALE GENOMIC DNA]</scope>
    <source>
        <strain evidence="1 2">BIOML-A1</strain>
    </source>
</reference>